<evidence type="ECO:0000256" key="1">
    <source>
        <dbReference type="SAM" id="MobiDB-lite"/>
    </source>
</evidence>
<evidence type="ECO:0000313" key="2">
    <source>
        <dbReference type="EMBL" id="ETO34115.1"/>
    </source>
</evidence>
<proteinExistence type="predicted"/>
<feature type="region of interest" description="Disordered" evidence="1">
    <location>
        <begin position="1"/>
        <end position="20"/>
    </location>
</feature>
<dbReference type="Proteomes" id="UP000023152">
    <property type="component" value="Unassembled WGS sequence"/>
</dbReference>
<accession>X6P6G0</accession>
<dbReference type="EMBL" id="ASPP01002865">
    <property type="protein sequence ID" value="ETO34115.1"/>
    <property type="molecule type" value="Genomic_DNA"/>
</dbReference>
<comment type="caution">
    <text evidence="2">The sequence shown here is derived from an EMBL/GenBank/DDBJ whole genome shotgun (WGS) entry which is preliminary data.</text>
</comment>
<reference evidence="2 3" key="1">
    <citation type="journal article" date="2013" name="Curr. Biol.">
        <title>The Genome of the Foraminiferan Reticulomyxa filosa.</title>
        <authorList>
            <person name="Glockner G."/>
            <person name="Hulsmann N."/>
            <person name="Schleicher M."/>
            <person name="Noegel A.A."/>
            <person name="Eichinger L."/>
            <person name="Gallinger C."/>
            <person name="Pawlowski J."/>
            <person name="Sierra R."/>
            <person name="Euteneuer U."/>
            <person name="Pillet L."/>
            <person name="Moustafa A."/>
            <person name="Platzer M."/>
            <person name="Groth M."/>
            <person name="Szafranski K."/>
            <person name="Schliwa M."/>
        </authorList>
    </citation>
    <scope>NUCLEOTIDE SEQUENCE [LARGE SCALE GENOMIC DNA]</scope>
</reference>
<keyword evidence="3" id="KW-1185">Reference proteome</keyword>
<gene>
    <name evidence="2" type="ORF">RFI_02982</name>
</gene>
<dbReference type="AlphaFoldDB" id="X6P6G0"/>
<protein>
    <submittedName>
        <fullName evidence="2">Uncharacterized protein</fullName>
    </submittedName>
</protein>
<sequence length="108" mass="13011">MKDKGAIANEKEEEKKQQEMRKANVENSLYCHGILNQWNERFEKVQRLDIVFVRNHLYHQVICSNLERLLSRVQHLSLFKIIPNFHRNWKDIDKLYCHEGATFAFPNK</sequence>
<organism evidence="2 3">
    <name type="scientific">Reticulomyxa filosa</name>
    <dbReference type="NCBI Taxonomy" id="46433"/>
    <lineage>
        <taxon>Eukaryota</taxon>
        <taxon>Sar</taxon>
        <taxon>Rhizaria</taxon>
        <taxon>Retaria</taxon>
        <taxon>Foraminifera</taxon>
        <taxon>Monothalamids</taxon>
        <taxon>Reticulomyxidae</taxon>
        <taxon>Reticulomyxa</taxon>
    </lineage>
</organism>
<evidence type="ECO:0000313" key="3">
    <source>
        <dbReference type="Proteomes" id="UP000023152"/>
    </source>
</evidence>
<name>X6P6G0_RETFI</name>